<proteinExistence type="predicted"/>
<dbReference type="InterPro" id="IPR009061">
    <property type="entry name" value="DNA-bd_dom_put_sf"/>
</dbReference>
<accession>A0A2N0B5L4</accession>
<dbReference type="OrthoDB" id="342452at2"/>
<dbReference type="AlphaFoldDB" id="A0A2N0B5L4"/>
<comment type="caution">
    <text evidence="2">The sequence shown here is derived from an EMBL/GenBank/DDBJ whole genome shotgun (WGS) entry which is preliminary data.</text>
</comment>
<sequence length="101" mass="11824">MSTIKGNTRKGSLLKAVRPEDGERSQKQDEVYEEKRASETNSRLLRTKEAAVYLNLSVRTFTQYVLDYEIPFIECSPRVRMFLVSDFDRIAFSLRTRRQVS</sequence>
<name>A0A2N0B5L4_9LEPT</name>
<evidence type="ECO:0000256" key="1">
    <source>
        <dbReference type="SAM" id="MobiDB-lite"/>
    </source>
</evidence>
<feature type="compositionally biased region" description="Polar residues" evidence="1">
    <location>
        <begin position="1"/>
        <end position="10"/>
    </location>
</feature>
<protein>
    <submittedName>
        <fullName evidence="2">DNA-binding protein</fullName>
    </submittedName>
</protein>
<reference evidence="2" key="1">
    <citation type="submission" date="2017-07" db="EMBL/GenBank/DDBJ databases">
        <title>Leptospira spp. isolated from tropical soils.</title>
        <authorList>
            <person name="Thibeaux R."/>
            <person name="Iraola G."/>
            <person name="Ferres I."/>
            <person name="Bierque E."/>
            <person name="Girault D."/>
            <person name="Soupe-Gilbert M.-E."/>
            <person name="Picardeau M."/>
            <person name="Goarant C."/>
        </authorList>
    </citation>
    <scope>NUCLEOTIDE SEQUENCE [LARGE SCALE GENOMIC DNA]</scope>
    <source>
        <strain evidence="2">ATI7-C-A5</strain>
    </source>
</reference>
<organism evidence="2">
    <name type="scientific">Leptospira ellisii</name>
    <dbReference type="NCBI Taxonomy" id="2023197"/>
    <lineage>
        <taxon>Bacteria</taxon>
        <taxon>Pseudomonadati</taxon>
        <taxon>Spirochaetota</taxon>
        <taxon>Spirochaetia</taxon>
        <taxon>Leptospirales</taxon>
        <taxon>Leptospiraceae</taxon>
        <taxon>Leptospira</taxon>
    </lineage>
</organism>
<gene>
    <name evidence="2" type="ORF">CH379_16490</name>
</gene>
<feature type="compositionally biased region" description="Basic and acidic residues" evidence="1">
    <location>
        <begin position="17"/>
        <end position="37"/>
    </location>
</feature>
<evidence type="ECO:0000313" key="2">
    <source>
        <dbReference type="EMBL" id="PJZ91837.1"/>
    </source>
</evidence>
<dbReference type="GO" id="GO:0003677">
    <property type="term" value="F:DNA binding"/>
    <property type="evidence" value="ECO:0007669"/>
    <property type="project" value="UniProtKB-KW"/>
</dbReference>
<dbReference type="EMBL" id="NPEF01000208">
    <property type="protein sequence ID" value="PJZ91837.1"/>
    <property type="molecule type" value="Genomic_DNA"/>
</dbReference>
<feature type="region of interest" description="Disordered" evidence="1">
    <location>
        <begin position="1"/>
        <end position="37"/>
    </location>
</feature>
<keyword evidence="2" id="KW-0238">DNA-binding</keyword>
<dbReference type="SUPFAM" id="SSF46955">
    <property type="entry name" value="Putative DNA-binding domain"/>
    <property type="match status" value="1"/>
</dbReference>